<sequence length="74" mass="8269">MSLPREIAVKKMGNEWILVQQPVKALRSLRSTAEILKQPIPVQTNYKVPFSGQQFEMELEMKASAPCIAGVKIA</sequence>
<feature type="non-terminal residue" evidence="1">
    <location>
        <position position="74"/>
    </location>
</feature>
<evidence type="ECO:0000313" key="2">
    <source>
        <dbReference type="Proteomes" id="UP001365781"/>
    </source>
</evidence>
<keyword evidence="2" id="KW-1185">Reference proteome</keyword>
<reference evidence="1 2" key="1">
    <citation type="submission" date="2024-03" db="EMBL/GenBank/DDBJ databases">
        <title>First Report of Pectobacterium brasiliscabiei causing potato scab in china.</title>
        <authorList>
            <person name="Handique U."/>
        </authorList>
    </citation>
    <scope>NUCLEOTIDE SEQUENCE [LARGE SCALE GENOMIC DNA]</scope>
    <source>
        <strain evidence="1 2">ZRIMU1503</strain>
    </source>
</reference>
<dbReference type="Proteomes" id="UP001365781">
    <property type="component" value="Unassembled WGS sequence"/>
</dbReference>
<protein>
    <submittedName>
        <fullName evidence="1">Uncharacterized protein</fullName>
    </submittedName>
</protein>
<gene>
    <name evidence="1" type="ORF">WB403_50415</name>
</gene>
<accession>A0ABU8GVU9</accession>
<name>A0ABU8GVU9_9ACTN</name>
<proteinExistence type="predicted"/>
<dbReference type="RefSeq" id="WP_336559193.1">
    <property type="nucleotide sequence ID" value="NZ_JBBAYM010000483.1"/>
</dbReference>
<organism evidence="1 2">
    <name type="scientific">Streptomyces brasiliscabiei</name>
    <dbReference type="NCBI Taxonomy" id="2736302"/>
    <lineage>
        <taxon>Bacteria</taxon>
        <taxon>Bacillati</taxon>
        <taxon>Actinomycetota</taxon>
        <taxon>Actinomycetes</taxon>
        <taxon>Kitasatosporales</taxon>
        <taxon>Streptomycetaceae</taxon>
        <taxon>Streptomyces</taxon>
    </lineage>
</organism>
<evidence type="ECO:0000313" key="1">
    <source>
        <dbReference type="EMBL" id="MEI5617326.1"/>
    </source>
</evidence>
<dbReference type="EMBL" id="JBBAYM010000483">
    <property type="protein sequence ID" value="MEI5617326.1"/>
    <property type="molecule type" value="Genomic_DNA"/>
</dbReference>
<comment type="caution">
    <text evidence="1">The sequence shown here is derived from an EMBL/GenBank/DDBJ whole genome shotgun (WGS) entry which is preliminary data.</text>
</comment>